<gene>
    <name evidence="1" type="ORF">SAMN05216191_102401</name>
</gene>
<dbReference type="EMBL" id="FNGM01000002">
    <property type="protein sequence ID" value="SDL34531.1"/>
    <property type="molecule type" value="Genomic_DNA"/>
</dbReference>
<sequence length="169" mass="19622">MLMLSRFDGYCRKCGFPVFEGDIFDYQPNTPYRAQCVKCFKEVPVESPCPHYAVWTTADYFTPSNRHRHTTSGTRKHMVHCCICQKDFNNVPEKAVCVKTFITSQHGASYPTSRMEFEVSTSSLQRQKHLIKTVASVIQVMLLKHQFPETLITEAYAQIDRLIELYQRN</sequence>
<protein>
    <submittedName>
        <fullName evidence="1">Uncharacterized protein</fullName>
    </submittedName>
</protein>
<accession>A0A1G9JAX6</accession>
<dbReference type="AlphaFoldDB" id="A0A1G9JAX6"/>
<organism evidence="1 2">
    <name type="scientific">Paenibacillus jilunlii</name>
    <dbReference type="NCBI Taxonomy" id="682956"/>
    <lineage>
        <taxon>Bacteria</taxon>
        <taxon>Bacillati</taxon>
        <taxon>Bacillota</taxon>
        <taxon>Bacilli</taxon>
        <taxon>Bacillales</taxon>
        <taxon>Paenibacillaceae</taxon>
        <taxon>Paenibacillus</taxon>
    </lineage>
</organism>
<reference evidence="1 2" key="1">
    <citation type="submission" date="2016-10" db="EMBL/GenBank/DDBJ databases">
        <authorList>
            <person name="de Groot N.N."/>
        </authorList>
    </citation>
    <scope>NUCLEOTIDE SEQUENCE [LARGE SCALE GENOMIC DNA]</scope>
    <source>
        <strain evidence="1 2">CGMCC 1.10239</strain>
    </source>
</reference>
<name>A0A1G9JAX6_9BACL</name>
<proteinExistence type="predicted"/>
<evidence type="ECO:0000313" key="1">
    <source>
        <dbReference type="EMBL" id="SDL34531.1"/>
    </source>
</evidence>
<dbReference type="Proteomes" id="UP000182783">
    <property type="component" value="Unassembled WGS sequence"/>
</dbReference>
<evidence type="ECO:0000313" key="2">
    <source>
        <dbReference type="Proteomes" id="UP000182783"/>
    </source>
</evidence>